<protein>
    <submittedName>
        <fullName evidence="2">Uncharacterized protein</fullName>
    </submittedName>
</protein>
<comment type="caution">
    <text evidence="2">The sequence shown here is derived from an EMBL/GenBank/DDBJ whole genome shotgun (WGS) entry which is preliminary data.</text>
</comment>
<sequence length="89" mass="10153">MPGPFQMPPLPQLPFYINPFLLWGIILVAAVLLAWTFFRFIFAEPGERVGALVPFMLVVIGLFLLYLIADNAPAITAFFRRLTAPLFRW</sequence>
<dbReference type="RefSeq" id="WP_061919581.1">
    <property type="nucleotide sequence ID" value="NZ_DF967971.1"/>
</dbReference>
<keyword evidence="1" id="KW-0472">Membrane</keyword>
<gene>
    <name evidence="2" type="ORF">AC812_07260</name>
</gene>
<keyword evidence="1" id="KW-1133">Transmembrane helix</keyword>
<keyword evidence="1" id="KW-0812">Transmembrane</keyword>
<evidence type="ECO:0000313" key="3">
    <source>
        <dbReference type="Proteomes" id="UP000050514"/>
    </source>
</evidence>
<keyword evidence="3" id="KW-1185">Reference proteome</keyword>
<evidence type="ECO:0000313" key="2">
    <source>
        <dbReference type="EMBL" id="KPL76433.1"/>
    </source>
</evidence>
<accession>A0A0P6X1T5</accession>
<feature type="transmembrane region" description="Helical" evidence="1">
    <location>
        <begin position="20"/>
        <end position="42"/>
    </location>
</feature>
<name>A0A0P6X1T5_9CHLR</name>
<organism evidence="2 3">
    <name type="scientific">Bellilinea caldifistulae</name>
    <dbReference type="NCBI Taxonomy" id="360411"/>
    <lineage>
        <taxon>Bacteria</taxon>
        <taxon>Bacillati</taxon>
        <taxon>Chloroflexota</taxon>
        <taxon>Anaerolineae</taxon>
        <taxon>Anaerolineales</taxon>
        <taxon>Anaerolineaceae</taxon>
        <taxon>Bellilinea</taxon>
    </lineage>
</organism>
<reference evidence="2 3" key="1">
    <citation type="submission" date="2015-07" db="EMBL/GenBank/DDBJ databases">
        <title>Draft genome of Bellilinea caldifistulae DSM 17877.</title>
        <authorList>
            <person name="Hemp J."/>
            <person name="Ward L.M."/>
            <person name="Pace L.A."/>
            <person name="Fischer W.W."/>
        </authorList>
    </citation>
    <scope>NUCLEOTIDE SEQUENCE [LARGE SCALE GENOMIC DNA]</scope>
    <source>
        <strain evidence="2 3">GOMI-1</strain>
    </source>
</reference>
<dbReference type="Proteomes" id="UP000050514">
    <property type="component" value="Unassembled WGS sequence"/>
</dbReference>
<proteinExistence type="predicted"/>
<feature type="transmembrane region" description="Helical" evidence="1">
    <location>
        <begin position="49"/>
        <end position="69"/>
    </location>
</feature>
<evidence type="ECO:0000256" key="1">
    <source>
        <dbReference type="SAM" id="Phobius"/>
    </source>
</evidence>
<dbReference type="EMBL" id="LGHJ01000012">
    <property type="protein sequence ID" value="KPL76433.1"/>
    <property type="molecule type" value="Genomic_DNA"/>
</dbReference>
<dbReference type="AlphaFoldDB" id="A0A0P6X1T5"/>